<organism evidence="2 3">
    <name type="scientific">Planktothrix pseudagardhii</name>
    <dbReference type="NCBI Taxonomy" id="132604"/>
    <lineage>
        <taxon>Bacteria</taxon>
        <taxon>Bacillati</taxon>
        <taxon>Cyanobacteriota</taxon>
        <taxon>Cyanophyceae</taxon>
        <taxon>Oscillatoriophycideae</taxon>
        <taxon>Oscillatoriales</taxon>
        <taxon>Microcoleaceae</taxon>
        <taxon>Planktothrix</taxon>
    </lineage>
</organism>
<dbReference type="InterPro" id="IPR051531">
    <property type="entry name" value="N-acetyltransferase"/>
</dbReference>
<dbReference type="PANTHER" id="PTHR43792:SF1">
    <property type="entry name" value="N-ACETYLTRANSFERASE DOMAIN-CONTAINING PROTEIN"/>
    <property type="match status" value="1"/>
</dbReference>
<dbReference type="PANTHER" id="PTHR43792">
    <property type="entry name" value="GNAT FAMILY, PUTATIVE (AFU_ORTHOLOGUE AFUA_3G00765)-RELATED-RELATED"/>
    <property type="match status" value="1"/>
</dbReference>
<dbReference type="AlphaFoldDB" id="A0A9W4G4E1"/>
<dbReference type="InterPro" id="IPR000182">
    <property type="entry name" value="GNAT_dom"/>
</dbReference>
<gene>
    <name evidence="2" type="primary">guaA</name>
    <name evidence="2" type="ORF">NO713_01075</name>
</gene>
<dbReference type="EMBL" id="LR882967">
    <property type="protein sequence ID" value="CAD5927577.1"/>
    <property type="molecule type" value="Genomic_DNA"/>
</dbReference>
<name>A0A9W4G4E1_9CYAN</name>
<dbReference type="SUPFAM" id="SSF55729">
    <property type="entry name" value="Acyl-CoA N-acyltransferases (Nat)"/>
    <property type="match status" value="1"/>
</dbReference>
<protein>
    <submittedName>
        <fullName evidence="2">GMP synthase [glutamine-hydrolyzing]</fullName>
        <ecNumber evidence="2">6.3.5.2</ecNumber>
    </submittedName>
</protein>
<keyword evidence="3" id="KW-1185">Reference proteome</keyword>
<evidence type="ECO:0000259" key="1">
    <source>
        <dbReference type="PROSITE" id="PS51186"/>
    </source>
</evidence>
<dbReference type="RefSeq" id="WP_254173199.1">
    <property type="nucleotide sequence ID" value="NZ_LR882967.1"/>
</dbReference>
<evidence type="ECO:0000313" key="3">
    <source>
        <dbReference type="Proteomes" id="UP001153719"/>
    </source>
</evidence>
<dbReference type="InterPro" id="IPR016181">
    <property type="entry name" value="Acyl_CoA_acyltransferase"/>
</dbReference>
<keyword evidence="2" id="KW-0436">Ligase</keyword>
<reference evidence="2" key="1">
    <citation type="submission" date="2020-09" db="EMBL/GenBank/DDBJ databases">
        <authorList>
            <person name="Blom J."/>
        </authorList>
    </citation>
    <scope>NUCLEOTIDE SEQUENCE</scope>
    <source>
        <strain evidence="2">No.713</strain>
    </source>
</reference>
<dbReference type="Pfam" id="PF13302">
    <property type="entry name" value="Acetyltransf_3"/>
    <property type="match status" value="1"/>
</dbReference>
<accession>A0A9W4G4E1</accession>
<dbReference type="Proteomes" id="UP001153719">
    <property type="component" value="Chromosome"/>
</dbReference>
<sequence length="197" mass="23111">METNPISGLNATLPLHQYQPNTWETERLFLRPFIGADLMDLHRVYSNSEVMRFVVNKTKRNLGETEAELKSYLDHWQQHKFGHFAIIHKELDVLIGRSGLYFNERSPYPQFGYILDKPYWGQGLATELALANLDYGFNILKFETIAAFAMVENLASRKILSEKLKMRLLTDEFHYLQGTLAYYIIERSQYLTQQMLH</sequence>
<dbReference type="KEGG" id="ppsu:NO713_01075"/>
<dbReference type="Gene3D" id="3.40.630.30">
    <property type="match status" value="1"/>
</dbReference>
<feature type="domain" description="N-acetyltransferase" evidence="1">
    <location>
        <begin position="28"/>
        <end position="189"/>
    </location>
</feature>
<proteinExistence type="predicted"/>
<dbReference type="GO" id="GO:0016747">
    <property type="term" value="F:acyltransferase activity, transferring groups other than amino-acyl groups"/>
    <property type="evidence" value="ECO:0007669"/>
    <property type="project" value="InterPro"/>
</dbReference>
<evidence type="ECO:0000313" key="2">
    <source>
        <dbReference type="EMBL" id="CAD5927577.1"/>
    </source>
</evidence>
<dbReference type="EC" id="6.3.5.2" evidence="2"/>
<dbReference type="GO" id="GO:0003922">
    <property type="term" value="F:GMP synthase (glutamine-hydrolyzing) activity"/>
    <property type="evidence" value="ECO:0007669"/>
    <property type="project" value="UniProtKB-EC"/>
</dbReference>
<dbReference type="PROSITE" id="PS51186">
    <property type="entry name" value="GNAT"/>
    <property type="match status" value="1"/>
</dbReference>